<evidence type="ECO:0000313" key="9">
    <source>
        <dbReference type="EMBL" id="MFD0317380.1"/>
    </source>
</evidence>
<feature type="active site" description="Nucleophile" evidence="6">
    <location>
        <position position="421"/>
    </location>
</feature>
<keyword evidence="10" id="KW-1185">Reference proteome</keyword>
<feature type="compositionally biased region" description="Polar residues" evidence="7">
    <location>
        <begin position="1"/>
        <end position="11"/>
    </location>
</feature>
<feature type="domain" description="Glycosyl hydrolase family 13 catalytic" evidence="8">
    <location>
        <begin position="239"/>
        <end position="565"/>
    </location>
</feature>
<dbReference type="Pfam" id="PF21702">
    <property type="entry name" value="GLGE_C"/>
    <property type="match status" value="1"/>
</dbReference>
<feature type="region of interest" description="Disordered" evidence="7">
    <location>
        <begin position="1"/>
        <end position="46"/>
    </location>
</feature>
<evidence type="ECO:0000256" key="7">
    <source>
        <dbReference type="SAM" id="MobiDB-lite"/>
    </source>
</evidence>
<accession>A0ABW2WG76</accession>
<dbReference type="PANTHER" id="PTHR47786">
    <property type="entry name" value="ALPHA-1,4-GLUCAN:MALTOSE-1-PHOSPHATE MALTOSYLTRANSFERASE"/>
    <property type="match status" value="1"/>
</dbReference>
<feature type="active site" description="Proton donor" evidence="6">
    <location>
        <position position="450"/>
    </location>
</feature>
<dbReference type="SUPFAM" id="SSF51011">
    <property type="entry name" value="Glycosyl hydrolase domain"/>
    <property type="match status" value="1"/>
</dbReference>
<proteinExistence type="inferred from homology"/>
<dbReference type="CDD" id="cd11344">
    <property type="entry name" value="AmyAc_GlgE_like"/>
    <property type="match status" value="1"/>
</dbReference>
<keyword evidence="3 6" id="KW-0808">Transferase</keyword>
<evidence type="ECO:0000256" key="6">
    <source>
        <dbReference type="HAMAP-Rule" id="MF_02124"/>
    </source>
</evidence>
<dbReference type="Gene3D" id="2.60.40.10">
    <property type="entry name" value="Immunoglobulins"/>
    <property type="match status" value="1"/>
</dbReference>
<dbReference type="Pfam" id="PF11896">
    <property type="entry name" value="GlgE_dom_N_S"/>
    <property type="match status" value="1"/>
</dbReference>
<keyword evidence="4 6" id="KW-0119">Carbohydrate metabolism</keyword>
<evidence type="ECO:0000259" key="8">
    <source>
        <dbReference type="SMART" id="SM00642"/>
    </source>
</evidence>
<evidence type="ECO:0000256" key="3">
    <source>
        <dbReference type="ARBA" id="ARBA00022679"/>
    </source>
</evidence>
<dbReference type="SUPFAM" id="SSF51445">
    <property type="entry name" value="(Trans)glycosidases"/>
    <property type="match status" value="1"/>
</dbReference>
<dbReference type="PANTHER" id="PTHR47786:SF2">
    <property type="entry name" value="GLYCOSYL HYDROLASE FAMILY 13 CATALYTIC DOMAIN-CONTAINING PROTEIN"/>
    <property type="match status" value="1"/>
</dbReference>
<feature type="compositionally biased region" description="Low complexity" evidence="7">
    <location>
        <begin position="27"/>
        <end position="41"/>
    </location>
</feature>
<feature type="site" description="Transition state stabilizer" evidence="6">
    <location>
        <position position="507"/>
    </location>
</feature>
<evidence type="ECO:0000256" key="4">
    <source>
        <dbReference type="ARBA" id="ARBA00023277"/>
    </source>
</evidence>
<dbReference type="SMART" id="SM00642">
    <property type="entry name" value="Aamy"/>
    <property type="match status" value="1"/>
</dbReference>
<comment type="catalytic activity">
    <reaction evidence="5 6">
        <text>alpha-maltose 1-phosphate + [(1-&gt;4)-alpha-D-glucosyl](n) = [(1-&gt;4)-alpha-D-glucosyl](n+2) + phosphate</text>
        <dbReference type="Rhea" id="RHEA:42692"/>
        <dbReference type="Rhea" id="RHEA-COMP:9584"/>
        <dbReference type="Rhea" id="RHEA-COMP:10183"/>
        <dbReference type="ChEBI" id="CHEBI:15444"/>
        <dbReference type="ChEBI" id="CHEBI:43474"/>
        <dbReference type="ChEBI" id="CHEBI:63576"/>
        <dbReference type="EC" id="2.4.99.16"/>
    </reaction>
</comment>
<comment type="caution">
    <text evidence="9">The sequence shown here is derived from an EMBL/GenBank/DDBJ whole genome shotgun (WGS) entry which is preliminary data.</text>
</comment>
<feature type="binding site" evidence="6">
    <location>
        <position position="291"/>
    </location>
    <ligand>
        <name>alpha-maltose 1-phosphate</name>
        <dbReference type="ChEBI" id="CHEBI:63576"/>
    </ligand>
</feature>
<dbReference type="EC" id="2.4.99.16" evidence="6"/>
<protein>
    <recommendedName>
        <fullName evidence="6">Alpha-1,4-glucan:maltose-1-phosphate maltosyltransferase</fullName>
        <shortName evidence="6">GMPMT</shortName>
        <ecNumber evidence="6">2.4.99.16</ecNumber>
    </recommendedName>
    <alternativeName>
        <fullName evidence="6">(1-&gt;4)-alpha-D-glucan:maltose-1-phosphate alpha-D-maltosyltransferase</fullName>
    </alternativeName>
</protein>
<feature type="binding site" evidence="6">
    <location>
        <begin position="561"/>
        <end position="562"/>
    </location>
    <ligand>
        <name>alpha-maltose 1-phosphate</name>
        <dbReference type="ChEBI" id="CHEBI:63576"/>
    </ligand>
</feature>
<dbReference type="Gene3D" id="1.20.58.80">
    <property type="entry name" value="Phosphotransferase system, lactose/cellobiose-type IIA subunit"/>
    <property type="match status" value="1"/>
</dbReference>
<reference evidence="10" key="1">
    <citation type="journal article" date="2019" name="Int. J. Syst. Evol. Microbiol.">
        <title>The Global Catalogue of Microorganisms (GCM) 10K type strain sequencing project: providing services to taxonomists for standard genome sequencing and annotation.</title>
        <authorList>
            <consortium name="The Broad Institute Genomics Platform"/>
            <consortium name="The Broad Institute Genome Sequencing Center for Infectious Disease"/>
            <person name="Wu L."/>
            <person name="Ma J."/>
        </authorList>
    </citation>
    <scope>NUCLEOTIDE SEQUENCE [LARGE SCALE GENOMIC DNA]</scope>
    <source>
        <strain evidence="10">CGMCC 4.7400</strain>
    </source>
</reference>
<dbReference type="Proteomes" id="UP001597023">
    <property type="component" value="Unassembled WGS sequence"/>
</dbReference>
<dbReference type="InterPro" id="IPR017853">
    <property type="entry name" value="GH"/>
</dbReference>
<sequence>MPATHHSSAPPTASAEGHDAFPTRPVDAGPAAPEPPSAGDDTAVGRIPVLDVRPVVQHGRRPAKAVTGEAFEVSATVFREGHDAVAANVVLKDPEGRPGPWTPMRELAPGTDRWGATVTAGAPGRWTYTVEAWGDPVTTWRHHARIKVPAGIDTELVLEEGARLHERAAAGVPEQDGARATVEAVVDTLRDESLPASSRLAAALTPEVDAVLARYPLRDLVTRSAEMPLLVERERALYGAWYEFFPRSEGTREEPHGTFRTAARRLPAIAAMGFDVVYLPPVHPIGTTFRKGRNNTLSPGPDDVGVPWAIGSPEGGHDAVHPRLGTMEDFAWFVRRAGEHGLEVALDFALQCSPDHPWVEKHPEWFHHRPDGTIAYAENPPKKYQDIYPIAFDADMDGLVAETLRILRLWMGLGVRIFRVDNPHTKPVVFWERVLADIGRSDPDVIFLAEAFTRPAMMHTLAQIGFQQSYTYFTWRNSKQELTEYLTELSGEAAAYMRPNFFVNTPDILHAYLQHGGRPAFEVRAVLAATLSPTWGVYSGYELCENTPLKEGSEEYLDSEKYQLRPRDWAAAEREGRSIAPLITQLNTIRRQNPALRQLRDIHFHHVDQEAVIAYSKRAGSNTVLVVANLDPHHTQEATVSLDMPQLGLDWHESVPVRDQLTGETYHWGRANYVRLEPGRRPAHVFTVLRPSNPQIGGSPTP</sequence>
<comment type="similarity">
    <text evidence="6">Belongs to the glycosyl hydrolase 13 family. GlgE subfamily.</text>
</comment>
<dbReference type="HAMAP" id="MF_02124">
    <property type="entry name" value="GlgE"/>
    <property type="match status" value="1"/>
</dbReference>
<dbReference type="InterPro" id="IPR006047">
    <property type="entry name" value="GH13_cat_dom"/>
</dbReference>
<feature type="binding site" evidence="6">
    <location>
        <position position="386"/>
    </location>
    <ligand>
        <name>alpha-maltose 1-phosphate</name>
        <dbReference type="ChEBI" id="CHEBI:63576"/>
    </ligand>
</feature>
<dbReference type="Gene3D" id="3.20.20.80">
    <property type="entry name" value="Glycosidases"/>
    <property type="match status" value="1"/>
</dbReference>
<evidence type="ECO:0000256" key="1">
    <source>
        <dbReference type="ARBA" id="ARBA00011738"/>
    </source>
</evidence>
<gene>
    <name evidence="6" type="primary">glgE</name>
    <name evidence="9" type="ORF">ACFQZ6_24785</name>
</gene>
<dbReference type="RefSeq" id="WP_381612637.1">
    <property type="nucleotide sequence ID" value="NZ_JBHTEB010000001.1"/>
</dbReference>
<comment type="function">
    <text evidence="6">Maltosyltransferase that uses maltose 1-phosphate (M1P) as the sugar donor to elongate linear or branched alpha-(1-&gt;4)-glucans. Is involved in a branched alpha-glucan biosynthetic pathway from trehalose, together with TreS, Mak and GlgB.</text>
</comment>
<feature type="binding site" evidence="6">
    <location>
        <position position="422"/>
    </location>
    <ligand>
        <name>alpha-maltose 1-phosphate</name>
        <dbReference type="ChEBI" id="CHEBI:63576"/>
    </ligand>
</feature>
<dbReference type="EMBL" id="JBHTEB010000001">
    <property type="protein sequence ID" value="MFD0317380.1"/>
    <property type="molecule type" value="Genomic_DNA"/>
</dbReference>
<dbReference type="InterPro" id="IPR013780">
    <property type="entry name" value="Glyco_hydro_b"/>
</dbReference>
<keyword evidence="2 6" id="KW-0328">Glycosyltransferase</keyword>
<dbReference type="InterPro" id="IPR013783">
    <property type="entry name" value="Ig-like_fold"/>
</dbReference>
<dbReference type="Gene3D" id="2.60.40.1180">
    <property type="entry name" value="Golgi alpha-mannosidase II"/>
    <property type="match status" value="1"/>
</dbReference>
<evidence type="ECO:0000256" key="2">
    <source>
        <dbReference type="ARBA" id="ARBA00022676"/>
    </source>
</evidence>
<dbReference type="InterPro" id="IPR021828">
    <property type="entry name" value="GlgE_dom_N/S"/>
</dbReference>
<feature type="binding site" evidence="6">
    <location>
        <position position="351"/>
    </location>
    <ligand>
        <name>alpha-maltose 1-phosphate</name>
        <dbReference type="ChEBI" id="CHEBI:63576"/>
    </ligand>
</feature>
<comment type="subunit">
    <text evidence="1 6">Homodimer.</text>
</comment>
<dbReference type="InterPro" id="IPR049171">
    <property type="entry name" value="GLGE_C"/>
</dbReference>
<organism evidence="9 10">
    <name type="scientific">Streptomyces flavalbus</name>
    <dbReference type="NCBI Taxonomy" id="2665155"/>
    <lineage>
        <taxon>Bacteria</taxon>
        <taxon>Bacillati</taxon>
        <taxon>Actinomycetota</taxon>
        <taxon>Actinomycetes</taxon>
        <taxon>Kitasatosporales</taxon>
        <taxon>Streptomycetaceae</taxon>
        <taxon>Streptomyces</taxon>
    </lineage>
</organism>
<name>A0ABW2WG76_9ACTN</name>
<dbReference type="InterPro" id="IPR026585">
    <property type="entry name" value="GlgE"/>
</dbReference>
<evidence type="ECO:0000313" key="10">
    <source>
        <dbReference type="Proteomes" id="UP001597023"/>
    </source>
</evidence>
<evidence type="ECO:0000256" key="5">
    <source>
        <dbReference type="ARBA" id="ARBA00048735"/>
    </source>
</evidence>